<dbReference type="GO" id="GO:0006526">
    <property type="term" value="P:L-arginine biosynthetic process"/>
    <property type="evidence" value="ECO:0007669"/>
    <property type="project" value="UniProtKB-KW"/>
</dbReference>
<evidence type="ECO:0000256" key="5">
    <source>
        <dbReference type="ARBA" id="ARBA00022741"/>
    </source>
</evidence>
<dbReference type="InterPro" id="IPR048267">
    <property type="entry name" value="Arginosuc_syn_N"/>
</dbReference>
<dbReference type="InterPro" id="IPR018223">
    <property type="entry name" value="Arginosuc_synth_CS"/>
</dbReference>
<gene>
    <name evidence="8" type="ORF">GKD66_21850</name>
</gene>
<evidence type="ECO:0000256" key="3">
    <source>
        <dbReference type="ARBA" id="ARBA00022598"/>
    </source>
</evidence>
<evidence type="ECO:0000313" key="8">
    <source>
        <dbReference type="EMBL" id="MRZ52804.1"/>
    </source>
</evidence>
<dbReference type="PANTHER" id="PTHR11587:SF2">
    <property type="entry name" value="ARGININOSUCCINATE SYNTHASE"/>
    <property type="match status" value="1"/>
</dbReference>
<feature type="non-terminal residue" evidence="8">
    <location>
        <position position="225"/>
    </location>
</feature>
<evidence type="ECO:0000256" key="6">
    <source>
        <dbReference type="ARBA" id="ARBA00022840"/>
    </source>
</evidence>
<dbReference type="InterPro" id="IPR014729">
    <property type="entry name" value="Rossmann-like_a/b/a_fold"/>
</dbReference>
<dbReference type="Gene3D" id="3.40.50.620">
    <property type="entry name" value="HUPs"/>
    <property type="match status" value="1"/>
</dbReference>
<dbReference type="EMBL" id="WKMC01000061">
    <property type="protein sequence ID" value="MRZ52804.1"/>
    <property type="molecule type" value="Genomic_DNA"/>
</dbReference>
<keyword evidence="2" id="KW-0055">Arginine biosynthesis</keyword>
<dbReference type="InterPro" id="IPR001518">
    <property type="entry name" value="Arginosuc_synth"/>
</dbReference>
<evidence type="ECO:0000259" key="7">
    <source>
        <dbReference type="Pfam" id="PF00764"/>
    </source>
</evidence>
<dbReference type="AlphaFoldDB" id="A0A7K0HRC2"/>
<dbReference type="GO" id="GO:0005524">
    <property type="term" value="F:ATP binding"/>
    <property type="evidence" value="ECO:0007669"/>
    <property type="project" value="UniProtKB-KW"/>
</dbReference>
<sequence>MKKKVVVAFSGGLDTSFTVMYLAKEKGYEVYAACANTGGFSEEQLKQNEENAYKLGATKYVTIDVTKEYYEKSLKYMVFGNVLRNGTYPISVSSERIFQALAIARYANEIGADAIAHGSTGAGNDQIRFDMTFLVLAPNVEIITLTRDMALSRDYEINYLKEHGFEADFTKLKYSYNVGLWGTSICGGEILDSTQGLPESAYLKQVTKTGSEELRLEFKSGEIHA</sequence>
<dbReference type="GO" id="GO:0005737">
    <property type="term" value="C:cytoplasm"/>
    <property type="evidence" value="ECO:0007669"/>
    <property type="project" value="TreeGrafter"/>
</dbReference>
<evidence type="ECO:0000313" key="9">
    <source>
        <dbReference type="Proteomes" id="UP000441358"/>
    </source>
</evidence>
<keyword evidence="5" id="KW-0547">Nucleotide-binding</keyword>
<dbReference type="GO" id="GO:0004055">
    <property type="term" value="F:argininosuccinate synthase activity"/>
    <property type="evidence" value="ECO:0007669"/>
    <property type="project" value="InterPro"/>
</dbReference>
<dbReference type="GO" id="GO:0000053">
    <property type="term" value="P:argininosuccinate metabolic process"/>
    <property type="evidence" value="ECO:0007669"/>
    <property type="project" value="TreeGrafter"/>
</dbReference>
<name>A0A7K0HRC2_PARDI</name>
<dbReference type="FunFam" id="3.40.50.620:FF:000019">
    <property type="entry name" value="Argininosuccinate synthase"/>
    <property type="match status" value="1"/>
</dbReference>
<dbReference type="Proteomes" id="UP000441358">
    <property type="component" value="Unassembled WGS sequence"/>
</dbReference>
<dbReference type="Pfam" id="PF00764">
    <property type="entry name" value="Arginosuc_synth"/>
    <property type="match status" value="1"/>
</dbReference>
<dbReference type="SUPFAM" id="SSF52402">
    <property type="entry name" value="Adenine nucleotide alpha hydrolases-like"/>
    <property type="match status" value="1"/>
</dbReference>
<accession>A0A7K0HRC2</accession>
<evidence type="ECO:0000256" key="1">
    <source>
        <dbReference type="ARBA" id="ARBA00004730"/>
    </source>
</evidence>
<proteinExistence type="predicted"/>
<keyword evidence="4" id="KW-0028">Amino-acid biosynthesis</keyword>
<organism evidence="8 9">
    <name type="scientific">Parabacteroides distasonis</name>
    <dbReference type="NCBI Taxonomy" id="823"/>
    <lineage>
        <taxon>Bacteria</taxon>
        <taxon>Pseudomonadati</taxon>
        <taxon>Bacteroidota</taxon>
        <taxon>Bacteroidia</taxon>
        <taxon>Bacteroidales</taxon>
        <taxon>Tannerellaceae</taxon>
        <taxon>Parabacteroides</taxon>
    </lineage>
</organism>
<evidence type="ECO:0000256" key="4">
    <source>
        <dbReference type="ARBA" id="ARBA00022605"/>
    </source>
</evidence>
<dbReference type="GO" id="GO:0000050">
    <property type="term" value="P:urea cycle"/>
    <property type="evidence" value="ECO:0007669"/>
    <property type="project" value="TreeGrafter"/>
</dbReference>
<feature type="domain" description="Arginosuccinate synthase-like N-terminal" evidence="7">
    <location>
        <begin position="4"/>
        <end position="165"/>
    </location>
</feature>
<keyword evidence="3" id="KW-0436">Ligase</keyword>
<dbReference type="PANTHER" id="PTHR11587">
    <property type="entry name" value="ARGININOSUCCINATE SYNTHASE"/>
    <property type="match status" value="1"/>
</dbReference>
<dbReference type="RefSeq" id="WP_173013006.1">
    <property type="nucleotide sequence ID" value="NZ_WKMC01000061.1"/>
</dbReference>
<protein>
    <submittedName>
        <fullName evidence="8">Argininosuccinate synthase</fullName>
    </submittedName>
</protein>
<reference evidence="8 9" key="1">
    <citation type="journal article" date="2019" name="Nat. Med.">
        <title>A library of human gut bacterial isolates paired with longitudinal multiomics data enables mechanistic microbiome research.</title>
        <authorList>
            <person name="Poyet M."/>
            <person name="Groussin M."/>
            <person name="Gibbons S.M."/>
            <person name="Avila-Pacheco J."/>
            <person name="Jiang X."/>
            <person name="Kearney S.M."/>
            <person name="Perrotta A.R."/>
            <person name="Berdy B."/>
            <person name="Zhao S."/>
            <person name="Lieberman T.D."/>
            <person name="Swanson P.K."/>
            <person name="Smith M."/>
            <person name="Roesemann S."/>
            <person name="Alexander J.E."/>
            <person name="Rich S.A."/>
            <person name="Livny J."/>
            <person name="Vlamakis H."/>
            <person name="Clish C."/>
            <person name="Bullock K."/>
            <person name="Deik A."/>
            <person name="Scott J."/>
            <person name="Pierce K.A."/>
            <person name="Xavier R.J."/>
            <person name="Alm E.J."/>
        </authorList>
    </citation>
    <scope>NUCLEOTIDE SEQUENCE [LARGE SCALE GENOMIC DNA]</scope>
    <source>
        <strain evidence="8 9">BIOML-A32</strain>
    </source>
</reference>
<comment type="pathway">
    <text evidence="1">Amino-acid biosynthesis; L-arginine biosynthesis.</text>
</comment>
<dbReference type="PROSITE" id="PS00564">
    <property type="entry name" value="ARGININOSUCCIN_SYN_1"/>
    <property type="match status" value="1"/>
</dbReference>
<comment type="caution">
    <text evidence="8">The sequence shown here is derived from an EMBL/GenBank/DDBJ whole genome shotgun (WGS) entry which is preliminary data.</text>
</comment>
<keyword evidence="6" id="KW-0067">ATP-binding</keyword>
<evidence type="ECO:0000256" key="2">
    <source>
        <dbReference type="ARBA" id="ARBA00022571"/>
    </source>
</evidence>